<evidence type="ECO:0000256" key="4">
    <source>
        <dbReference type="ARBA" id="ARBA00022989"/>
    </source>
</evidence>
<evidence type="ECO:0000313" key="9">
    <source>
        <dbReference type="EMBL" id="MBJ2117778.1"/>
    </source>
</evidence>
<evidence type="ECO:0000256" key="2">
    <source>
        <dbReference type="ARBA" id="ARBA00022519"/>
    </source>
</evidence>
<dbReference type="GO" id="GO:0015221">
    <property type="term" value="F:lipopolysaccharide transmembrane transporter activity"/>
    <property type="evidence" value="ECO:0007669"/>
    <property type="project" value="InterPro"/>
</dbReference>
<reference evidence="10" key="1">
    <citation type="submission" date="2015-06" db="EMBL/GenBank/DDBJ databases">
        <authorList>
            <person name="Urmite Genomes"/>
        </authorList>
    </citation>
    <scope>NUCLEOTIDE SEQUENCE [LARGE SCALE GENOMIC DNA]</scope>
    <source>
        <strain evidence="10">CSUR P1867</strain>
    </source>
</reference>
<evidence type="ECO:0000256" key="5">
    <source>
        <dbReference type="ARBA" id="ARBA00023136"/>
    </source>
</evidence>
<accession>A0A0G4Q978</accession>
<keyword evidence="4 6" id="KW-1133">Transmembrane helix</keyword>
<dbReference type="Proteomes" id="UP000619976">
    <property type="component" value="Unassembled WGS sequence"/>
</dbReference>
<evidence type="ECO:0000313" key="8">
    <source>
        <dbReference type="EMBL" id="CRL62111.1"/>
    </source>
</evidence>
<dbReference type="EMBL" id="CVRY01000003">
    <property type="protein sequence ID" value="CRL62111.1"/>
    <property type="molecule type" value="Genomic_DNA"/>
</dbReference>
<comment type="function">
    <text evidence="7">Required for the translocation of lipopolysaccharide (LPS) from the inner membrane to the outer membrane.</text>
</comment>
<dbReference type="RefSeq" id="WP_006535350.1">
    <property type="nucleotide sequence ID" value="NZ_CAXOKJ010000002.1"/>
</dbReference>
<keyword evidence="11" id="KW-1185">Reference proteome</keyword>
<evidence type="ECO:0000256" key="1">
    <source>
        <dbReference type="ARBA" id="ARBA00022475"/>
    </source>
</evidence>
<dbReference type="GO" id="GO:0017089">
    <property type="term" value="F:glycolipid transfer activity"/>
    <property type="evidence" value="ECO:0007669"/>
    <property type="project" value="TreeGrafter"/>
</dbReference>
<dbReference type="GO" id="GO:0030288">
    <property type="term" value="C:outer membrane-bounded periplasmic space"/>
    <property type="evidence" value="ECO:0007669"/>
    <property type="project" value="TreeGrafter"/>
</dbReference>
<keyword evidence="5 6" id="KW-0472">Membrane</keyword>
<gene>
    <name evidence="6 8" type="primary">lptC</name>
    <name evidence="8" type="ORF">BN1804_01811</name>
    <name evidence="9" type="ORF">JFQ69_08915</name>
</gene>
<proteinExistence type="inferred from homology"/>
<evidence type="ECO:0000313" key="10">
    <source>
        <dbReference type="Proteomes" id="UP000183920"/>
    </source>
</evidence>
<reference evidence="9 11" key="3">
    <citation type="submission" date="2020-12" db="EMBL/GenBank/DDBJ databases">
        <title>Enhanced detection system for hospital associated transmission using whole genome sequencing surveillance.</title>
        <authorList>
            <person name="Harrison L.H."/>
            <person name="Van Tyne D."/>
            <person name="Marsh J.W."/>
            <person name="Griffith M.P."/>
            <person name="Snyder D.J."/>
            <person name="Cooper V.S."/>
            <person name="Mustapha M."/>
        </authorList>
    </citation>
    <scope>NUCLEOTIDE SEQUENCE [LARGE SCALE GENOMIC DNA]</scope>
    <source>
        <strain evidence="9 11">PR00195</strain>
    </source>
</reference>
<dbReference type="NCBIfam" id="TIGR04409">
    <property type="entry name" value="LptC_YrbK"/>
    <property type="match status" value="1"/>
</dbReference>
<dbReference type="InterPro" id="IPR010664">
    <property type="entry name" value="LipoPS_assembly_LptC-rel"/>
</dbReference>
<reference evidence="8" key="2">
    <citation type="submission" date="2015-06" db="EMBL/GenBank/DDBJ databases">
        <authorList>
            <person name="Urmite Genomes Urmite Genomes"/>
        </authorList>
    </citation>
    <scope>NUCLEOTIDE SEQUENCE [LARGE SCALE GENOMIC DNA]</scope>
    <source>
        <strain evidence="8">CSUR P1867</strain>
    </source>
</reference>
<evidence type="ECO:0000256" key="7">
    <source>
        <dbReference type="PIRNR" id="PIRNR028513"/>
    </source>
</evidence>
<keyword evidence="1 6" id="KW-1003">Cell membrane</keyword>
<organism evidence="8 10">
    <name type="scientific">Proteus penneri</name>
    <dbReference type="NCBI Taxonomy" id="102862"/>
    <lineage>
        <taxon>Bacteria</taxon>
        <taxon>Pseudomonadati</taxon>
        <taxon>Pseudomonadota</taxon>
        <taxon>Gammaproteobacteria</taxon>
        <taxon>Enterobacterales</taxon>
        <taxon>Morganellaceae</taxon>
        <taxon>Proteus</taxon>
    </lineage>
</organism>
<protein>
    <recommendedName>
        <fullName evidence="6 7">Lipopolysaccharide export system protein LptC</fullName>
    </recommendedName>
</protein>
<evidence type="ECO:0000256" key="6">
    <source>
        <dbReference type="HAMAP-Rule" id="MF_01915"/>
    </source>
</evidence>
<dbReference type="GO" id="GO:0005886">
    <property type="term" value="C:plasma membrane"/>
    <property type="evidence" value="ECO:0007669"/>
    <property type="project" value="UniProtKB-SubCell"/>
</dbReference>
<dbReference type="Proteomes" id="UP000183920">
    <property type="component" value="Unassembled WGS sequence"/>
</dbReference>
<dbReference type="PANTHER" id="PTHR37481:SF1">
    <property type="entry name" value="LIPOPOLYSACCHARIDE EXPORT SYSTEM PROTEIN LPTC"/>
    <property type="match status" value="1"/>
</dbReference>
<dbReference type="PIRSF" id="PIRSF028513">
    <property type="entry name" value="LptC"/>
    <property type="match status" value="1"/>
</dbReference>
<dbReference type="PANTHER" id="PTHR37481">
    <property type="entry name" value="LIPOPOLYSACCHARIDE EXPORT SYSTEM PROTEIN LPTC"/>
    <property type="match status" value="1"/>
</dbReference>
<sequence length="192" mass="21417" precursor="true">MNKLKSWFTLILAIIALGLIGWNYTNNTELGDGAIVEDGQPTYQSKSSISFVYEPTGILGYKLVADDVKNYAQQKFTWFTNPVLTTYSPTGDATWTVRANKAKLTNSKMLYLYGDVQIDSLTDDSQLQRISTDNAIANLDTQDVSSDDEVTIIGVGLKSVGLKMRGNLREKRAELIEKVNTYYEIPNESKNP</sequence>
<keyword evidence="2 6" id="KW-0997">Cell inner membrane</keyword>
<name>A0A0G4Q978_9GAMM</name>
<dbReference type="InterPro" id="IPR026265">
    <property type="entry name" value="LptC"/>
</dbReference>
<dbReference type="EMBL" id="JAEKCB010000003">
    <property type="protein sequence ID" value="MBJ2117778.1"/>
    <property type="molecule type" value="Genomic_DNA"/>
</dbReference>
<dbReference type="Gene3D" id="2.60.450.10">
    <property type="entry name" value="Lipopolysaccharide (LPS) transport protein A like domain"/>
    <property type="match status" value="1"/>
</dbReference>
<dbReference type="HAMAP" id="MF_01915">
    <property type="entry name" value="LPS_assembly_LptC"/>
    <property type="match status" value="1"/>
</dbReference>
<evidence type="ECO:0000256" key="3">
    <source>
        <dbReference type="ARBA" id="ARBA00022692"/>
    </source>
</evidence>
<dbReference type="AlphaFoldDB" id="A0A0G4Q978"/>
<comment type="subunit">
    <text evidence="6">Component of the lipopolysaccharide transport and assembly complex. Interacts with LptA and the LptBFG transporter complex.</text>
</comment>
<dbReference type="GeneID" id="76521688"/>
<comment type="function">
    <text evidence="6">Involved in the assembly of lipopolysaccharide (LPS). Required for the translocation of LPS from the inner membrane to the outer membrane. Facilitates the transfer of LPS from the inner membrane to the periplasmic protein LptA. Could be a docking site for LptA.</text>
</comment>
<accession>A0A379EIA9</accession>
<dbReference type="Pfam" id="PF06835">
    <property type="entry name" value="LptC"/>
    <property type="match status" value="1"/>
</dbReference>
<evidence type="ECO:0000313" key="11">
    <source>
        <dbReference type="Proteomes" id="UP000619976"/>
    </source>
</evidence>
<dbReference type="InterPro" id="IPR052363">
    <property type="entry name" value="LPS_export_LptC"/>
</dbReference>
<keyword evidence="3 6" id="KW-0812">Transmembrane</keyword>
<dbReference type="NCBIfam" id="NF008142">
    <property type="entry name" value="PRK10893.1"/>
    <property type="match status" value="1"/>
</dbReference>
<comment type="subcellular location">
    <subcellularLocation>
        <location evidence="6">Cell inner membrane</location>
        <topology evidence="6">Single-pass membrane protein</topology>
    </subcellularLocation>
</comment>
<comment type="similarity">
    <text evidence="6 7">Belongs to the LptC family.</text>
</comment>
<dbReference type="GO" id="GO:0043165">
    <property type="term" value="P:Gram-negative-bacterium-type cell outer membrane assembly"/>
    <property type="evidence" value="ECO:0007669"/>
    <property type="project" value="UniProtKB-UniRule"/>
</dbReference>